<name>E4Y4F1_OIKDI</name>
<feature type="disulfide bond" evidence="5">
    <location>
        <begin position="1391"/>
        <end position="1400"/>
    </location>
</feature>
<feature type="disulfide bond" evidence="5">
    <location>
        <begin position="3018"/>
        <end position="3027"/>
    </location>
</feature>
<feature type="domain" description="EGF-like" evidence="7">
    <location>
        <begin position="1536"/>
        <end position="1574"/>
    </location>
</feature>
<feature type="disulfide bond" evidence="5">
    <location>
        <begin position="3093"/>
        <end position="3102"/>
    </location>
</feature>
<feature type="domain" description="EGF-like" evidence="7">
    <location>
        <begin position="2487"/>
        <end position="2523"/>
    </location>
</feature>
<feature type="domain" description="EGF-like" evidence="7">
    <location>
        <begin position="1437"/>
        <end position="1473"/>
    </location>
</feature>
<feature type="domain" description="EGF-like" evidence="7">
    <location>
        <begin position="2083"/>
        <end position="2119"/>
    </location>
</feature>
<dbReference type="Gene3D" id="2.10.25.10">
    <property type="entry name" value="Laminin"/>
    <property type="match status" value="34"/>
</dbReference>
<evidence type="ECO:0000259" key="7">
    <source>
        <dbReference type="PROSITE" id="PS50026"/>
    </source>
</evidence>
<feature type="domain" description="EGF-like" evidence="7">
    <location>
        <begin position="3583"/>
        <end position="3621"/>
    </location>
</feature>
<feature type="chain" id="PRO_5003193167" description="EGF-like domain-containing protein" evidence="6">
    <location>
        <begin position="17"/>
        <end position="3800"/>
    </location>
</feature>
<sequence length="3800" mass="419886">MNFSFLVLFLVPESQSFSLGDAKIEISKSFFKKRLSLADYKKTENIIEKSPEPDDVFSRFERFPKIYENREDKNFRLAHAILSEYDNVAVDDSGFENLVENILEAFGKWNEILADFNPDKLATIVKNVKFGEFLVQHYKFIVKKAFSAHYLNNYVVDFLDGLKGHCGKLYIPVLVADFQEIIFQERAASNFRSFAKNNLTPSEFHNLQIALEKGSEKFANAVYILELSVFLGLYNFRLEEKLVDNLRSASRADFDFQKISDEKLKSSVEMIYGPAIASDLFKSLFGSPTRAETMKKSAEKEILNCFFFRPMNQVFRQNGGEKRGLVMDLKLSVLDQNLIISKQDDENKEEISICSKEKLEGFRIGIWGNEKQLQSQLFEISHTFGSDVLICEQGCANRSSTILAPGQALQIKGINDGDNNQLVPPLVCEGSCEFTLLQRAFKNEHLFQRIIYNFLVLAGYPAADNFDLSVFESDKFYNIPSIFNDDPRIDHLTSDPEFTTMLIFASIFSRFNGTLDFDELYRFLSTVIGAFQGLTADDITFQKYLALMKSLELEVSSSINAKEQANNYCTDQLLISEADIFKIMVILYLQDVDQMRTNYICQSIIQFPFPKESSTRAIHKLLYKTFGAIYGLEFEDFAQLASSITMFSAMKKQAMIEEAKQRDLSYEFSRNQEIYDTTNVIYDEEYSEFSSSEILEDYTYFSEEQKVEITEPFTHNQFFVMQKAEEFMKTSKSSDLSKEKALLSLYEYSYEDEEEYESELSDSAGLDFASFLNQKNAPPPTDPPLFSISDPALLGDIQKSGTWGSGEQENGCSIKIYNNALLRPTTTGIPLATDLFIPSEWELSMIIQKDSTATSWENIFEITGEDDAFFISIWKSFDQLSLEEGIVTCYVDECHHASLEKDQQQIMYKYKHIVANGTSIGIISINGEEVKKTTGTVVSTLNVAYLYSSKSGYRPFNGWIRDLLISACDEETEPPPKTGTAIEQNHLLGTFESVQKIWKMDIDLKIDGEPLDEAMNIIDVLSLPGYTTTMFTVWLNRGGTSIQICTISECFGKTFELSADRWTTLSLWTKFDGQSLFMHIAIDFEEQLNKMEYVPQIGEIAIMGTSHFTPAPVRYKLFNFNPNIPILPTPCNSSPCLVGGICKSNLDEFDNPDYECDCPTDFAGKNCEIDPCSNIGEEICNFNGQCNVVISEDAVFTECLCNPGYFGPFCNTSPCEQTPCFNGGSCSSDESTGSTACECPGLYWGQRCENNICDRGLCAIGSVACALDSTKPDGFRCLCAENYSGELCEITPCSDLPCQNGGSCSIELDENDNPTGDFTCDCIDDYSGKICERTPCESALNPCNVTEGMQYECDCEEGHSGLNCQYNACSSSPCLNNGACEILSASYYCICAPGFSGPNCEVSPCDAGLLTCSNLGVCFLSYNAILWQDGYFGENCEYTPCTDNNCMNGANCFIKGASYECDCFPGFSGEYCEIDPCVDSPCKYNTCKVDGSSTFCDCPEDLDGQYCEVDACVSKICGNGGYVCKCADGFYGPYCEKDSCFRNPCHLGQNCILEEDTQRAKCICDAGYSGSYCQHSVCDSKICLNGGYCAIENDGSAVCACQAGFFGNNCELTSCSDNPCFYVSSDRCVPRVDSYVCLCPEGFSGDNCEISPCESNPCFNDGVCSLSDDLEIICDCNDGFSGNFCELDFCNPSPCINDAICKAKNSDEFECECLPGFSGRFCQIDACQGNECENESTCIPNQTGFTCECGIGFYGPKCEFDSCSTSPCLFQAECRPEDEEFTCDCPPHFSGDICQTTPCDLDQPCQNNGTCSIVDQAFFCDCLEGFGGKYCTEGPCSEDPCLFDGLCAGNGDSFTCECKDGYSGDRCAITPCDNNGCVNGGVCNLSKTSEKGYTCECTGWTGEFCEVNPCDETVNPCLNGSECIQTLDTVGYRCDCSGLFEVSGEHCEITPCNTTDKRKYECFNGECAFENGFPNCFCRDGFYGKYCEFTPCSDHNCQNGGECTIQEQNTTYQSKSSGVAEVLESFFETPRYYSCDCQIGYHGPDCLFDACTDIQCQNGGECKIVGLIGFCECPDGCFGERCEQDHCFDIPCGDYGTCSLLKNGFTCDCNDGYSGTFCEITPCEFGLEGCNGRGSCEARTDGQYYCDCAQGFFGDFCEITPCTDADCGSGTCQLAGDLKRDIVEIKPDHEILSILEIKLDWKLSFKYLPQNVPTKSTFLLEILYESRRVTSPGNEDIISENPGSLLTISTDPFTSDFWLCTALKCERGSGSIMDNWRRVGDFGASGFNIIARSDEILVTIDGKEYLRHTVKLPGNILYYQNFSIQSVSSSKSPADGSIENFHFKATEIYSDSSCLCPPGTIGEFCEQSVCDEFECNNGMASVSMASALLRMVFQIAFAETDFTASTASLHQQNTTYQSKSSGVAEVLESFFETPRYYSCDCQIGYHGPDCLFDACTDIQCQNGGECKTVGLIGFCECPDGFFGERCEQDHCFDIPCGDYGTCSPLKNGFTCDCNDGFSGTFCEITPCEIDLEGCNGRGSCEARTYGQYYCDCAQGFFGDFCEITPCTDADCGSGTCQLAGDLKRDIVEIKPDHEILSIVEIKLDWKLSFKYLPQNVPTKSTFLLEILYESRRVTSPGNEDIISENPGSLLTISTDPFTSDFWLCTALKCERGSGSIMDNWRRVGDFGASGFNIIARSDEILVTIDATEIYSDSSCLCPPGTIGEFCEQSVCDEFECNNGSCEVDSEGKAFCSCFGTYNGTSCETDLCTDNPCQNGGLCLKNPLKLTQVCNCMKSFFGELCDVTICDLQKDYCMNGGECFIDGTNTAQCICPADEFSGQFCENSPCDNAPCLNDGVCDVLGNKRVCTCATGYLGDYCERSICENIECENGGFCSIEDGQFKCNCKPGFSGLKCSVKLCDDSECKNGGRCNFDEDDNLFCECPAGYHGNFCESTACDSLRFSHCLNEGTCVFSDGQLGCECPAGITGERCEITPCSGDPCLFGACRLTSEENEYGYLCDCPSGFSGLHCEITPCSTNPCHHGSCVIDGDSYACACPATFTGQLCEINLCEINSFCQNGGTCQADSSSETGFKCLCRKGFRGEYCENDLCSEDPDYCKNGWCSNVNGEKKCTCFSGWHGENCERNPCQQADSEFNICNGGECFYAMTGEGSIYDQFCSCKGLGHGEFCEIDVCAINTCPVTSACVPKFSPKNSTEITRLENINDMESFERMRASKVNITENSDELSGPMNSIFDGEENRIGKTRFYLHENNINYEYMCKCAPGFYGQNCALSPCIPNPCENRGTCIGRTDEENDAVSSHCECFTGFAGDDCRNNVCADVACLNNGQCKISGIDFFSSEKIDPNDPQVIGRPFCSCREHFSGILCEKNVCTETSPCLNNGRCRPKNDGGFTCTCAEGYSGVLCGLDPCVGFTDCENGECIVGFTDGVAVPTCQCEHGWKGARCDEIDCQALCKFGFCRDPSFSPLVTIGRLDFISEDECLCDLGWTGTWCDTPAELCTIGEDSCGAGECGPNQICDCPQGYFGQRCELSICDDACENDGECSIVNNENGPATYKCTCPDYATGTNCEQTPCDEYDVCQNGGLCELDEVGRPYCDCPDLWVGEFCEKDTAQNQCREEALAGIMEPGDCNYQPICSEERRMLDYITIKPVNSGFSFGLDKSKTHNWSLVIRFLSKKNLIVSFSTLGPARISHFVKNASLKRKIKIYEVTIEATTAIYDDVMIYIDGFQQETLDNAEFYLFPDKTEYRSCFQEIDWAENFNRVWVSKKVAATPSFKYRRFGFLPVSE</sequence>
<dbReference type="SMART" id="SM00179">
    <property type="entry name" value="EGF_CA"/>
    <property type="match status" value="19"/>
</dbReference>
<feature type="disulfide bond" evidence="5">
    <location>
        <begin position="2867"/>
        <end position="2876"/>
    </location>
</feature>
<feature type="domain" description="EGF-like" evidence="7">
    <location>
        <begin position="1833"/>
        <end position="1868"/>
    </location>
</feature>
<dbReference type="PROSITE" id="PS00022">
    <property type="entry name" value="EGF_1"/>
    <property type="match status" value="21"/>
</dbReference>
<feature type="domain" description="EGF-like" evidence="7">
    <location>
        <begin position="1365"/>
        <end position="1401"/>
    </location>
</feature>
<feature type="disulfide bond" evidence="5">
    <location>
        <begin position="3130"/>
        <end position="3139"/>
    </location>
</feature>
<dbReference type="FunFam" id="2.10.25.10:FF:000066">
    <property type="entry name" value="FAT atypical cadherin 4"/>
    <property type="match status" value="1"/>
</dbReference>
<feature type="disulfide bond" evidence="5">
    <location>
        <begin position="1463"/>
        <end position="1472"/>
    </location>
</feature>
<dbReference type="PROSITE" id="PS50026">
    <property type="entry name" value="EGF_3"/>
    <property type="match status" value="29"/>
</dbReference>
<feature type="disulfide bond" evidence="5">
    <location>
        <begin position="1620"/>
        <end position="1637"/>
    </location>
</feature>
<keyword evidence="3" id="KW-0677">Repeat</keyword>
<feature type="domain" description="EGF-like" evidence="7">
    <location>
        <begin position="3063"/>
        <end position="3103"/>
    </location>
</feature>
<evidence type="ECO:0000256" key="3">
    <source>
        <dbReference type="ARBA" id="ARBA00022737"/>
    </source>
</evidence>
<dbReference type="SUPFAM" id="SSF57196">
    <property type="entry name" value="EGF/Laminin"/>
    <property type="match status" value="24"/>
</dbReference>
<reference evidence="8" key="1">
    <citation type="journal article" date="2010" name="Science">
        <title>Plasticity of animal genome architecture unmasked by rapid evolution of a pelagic tunicate.</title>
        <authorList>
            <person name="Denoeud F."/>
            <person name="Henriet S."/>
            <person name="Mungpakdee S."/>
            <person name="Aury J.M."/>
            <person name="Da Silva C."/>
            <person name="Brinkmann H."/>
            <person name="Mikhaleva J."/>
            <person name="Olsen L.C."/>
            <person name="Jubin C."/>
            <person name="Canestro C."/>
            <person name="Bouquet J.M."/>
            <person name="Danks G."/>
            <person name="Poulain J."/>
            <person name="Campsteijn C."/>
            <person name="Adamski M."/>
            <person name="Cross I."/>
            <person name="Yadetie F."/>
            <person name="Muffato M."/>
            <person name="Louis A."/>
            <person name="Butcher S."/>
            <person name="Tsagkogeorga G."/>
            <person name="Konrad A."/>
            <person name="Singh S."/>
            <person name="Jensen M.F."/>
            <person name="Cong E.H."/>
            <person name="Eikeseth-Otteraa H."/>
            <person name="Noel B."/>
            <person name="Anthouard V."/>
            <person name="Porcel B.M."/>
            <person name="Kachouri-Lafond R."/>
            <person name="Nishino A."/>
            <person name="Ugolini M."/>
            <person name="Chourrout P."/>
            <person name="Nishida H."/>
            <person name="Aasland R."/>
            <person name="Huzurbazar S."/>
            <person name="Westhof E."/>
            <person name="Delsuc F."/>
            <person name="Lehrach H."/>
            <person name="Reinhardt R."/>
            <person name="Weissenbach J."/>
            <person name="Roy S.W."/>
            <person name="Artiguenave F."/>
            <person name="Postlethwait J.H."/>
            <person name="Manak J.R."/>
            <person name="Thompson E.M."/>
            <person name="Jaillon O."/>
            <person name="Du Pasquier L."/>
            <person name="Boudinot P."/>
            <person name="Liberles D.A."/>
            <person name="Volff J.N."/>
            <person name="Philippe H."/>
            <person name="Lenhard B."/>
            <person name="Roest Crollius H."/>
            <person name="Wincker P."/>
            <person name="Chourrout D."/>
        </authorList>
    </citation>
    <scope>NUCLEOTIDE SEQUENCE [LARGE SCALE GENOMIC DNA]</scope>
</reference>
<feature type="domain" description="EGF-like" evidence="7">
    <location>
        <begin position="1211"/>
        <end position="1249"/>
    </location>
</feature>
<feature type="disulfide bond" evidence="5">
    <location>
        <begin position="1822"/>
        <end position="1831"/>
    </location>
</feature>
<keyword evidence="1 5" id="KW-0245">EGF-like domain</keyword>
<feature type="disulfide bond" evidence="5">
    <location>
        <begin position="2109"/>
        <end position="2118"/>
    </location>
</feature>
<evidence type="ECO:0000256" key="2">
    <source>
        <dbReference type="ARBA" id="ARBA00022729"/>
    </source>
</evidence>
<feature type="disulfide bond" evidence="5">
    <location>
        <begin position="2552"/>
        <end position="2561"/>
    </location>
</feature>
<dbReference type="Proteomes" id="UP000011014">
    <property type="component" value="Unassembled WGS sequence"/>
</dbReference>
<evidence type="ECO:0000256" key="5">
    <source>
        <dbReference type="PROSITE-ProRule" id="PRU00076"/>
    </source>
</evidence>
<dbReference type="EMBL" id="FN654278">
    <property type="protein sequence ID" value="CBY30549.1"/>
    <property type="molecule type" value="Genomic_DNA"/>
</dbReference>
<feature type="domain" description="EGF-like" evidence="7">
    <location>
        <begin position="1724"/>
        <end position="1759"/>
    </location>
</feature>
<feature type="disulfide bond" evidence="5">
    <location>
        <begin position="1322"/>
        <end position="1331"/>
    </location>
</feature>
<feature type="domain" description="EGF-like" evidence="7">
    <location>
        <begin position="3382"/>
        <end position="3420"/>
    </location>
</feature>
<feature type="domain" description="EGF-like" evidence="7">
    <location>
        <begin position="3421"/>
        <end position="3460"/>
    </location>
</feature>
<dbReference type="PROSITE" id="PS01186">
    <property type="entry name" value="EGF_2"/>
    <property type="match status" value="16"/>
</dbReference>
<feature type="domain" description="EGF-like" evidence="7">
    <location>
        <begin position="2524"/>
        <end position="2562"/>
    </location>
</feature>
<feature type="domain" description="EGF-like" evidence="7">
    <location>
        <begin position="1127"/>
        <end position="1168"/>
    </location>
</feature>
<evidence type="ECO:0000256" key="4">
    <source>
        <dbReference type="ARBA" id="ARBA00023157"/>
    </source>
</evidence>
<feature type="disulfide bond" evidence="5">
    <location>
        <begin position="3611"/>
        <end position="3620"/>
    </location>
</feature>
<feature type="disulfide bond" evidence="5">
    <location>
        <begin position="1545"/>
        <end position="1562"/>
    </location>
</feature>
<dbReference type="InterPro" id="IPR000742">
    <property type="entry name" value="EGF"/>
</dbReference>
<evidence type="ECO:0000256" key="6">
    <source>
        <dbReference type="SAM" id="SignalP"/>
    </source>
</evidence>
<keyword evidence="4 5" id="KW-1015">Disulfide bond</keyword>
<feature type="domain" description="EGF-like" evidence="7">
    <location>
        <begin position="1289"/>
        <end position="1332"/>
    </location>
</feature>
<feature type="domain" description="EGF-like" evidence="7">
    <location>
        <begin position="1611"/>
        <end position="1649"/>
    </location>
</feature>
<organism evidence="8">
    <name type="scientific">Oikopleura dioica</name>
    <name type="common">Tunicate</name>
    <dbReference type="NCBI Taxonomy" id="34765"/>
    <lineage>
        <taxon>Eukaryota</taxon>
        <taxon>Metazoa</taxon>
        <taxon>Chordata</taxon>
        <taxon>Tunicata</taxon>
        <taxon>Appendicularia</taxon>
        <taxon>Copelata</taxon>
        <taxon>Oikopleuridae</taxon>
        <taxon>Oikopleura</taxon>
    </lineage>
</organism>
<feature type="disulfide bond" evidence="5">
    <location>
        <begin position="1239"/>
        <end position="1248"/>
    </location>
</feature>
<gene>
    <name evidence="8" type="ORF">GSOID_T00018421001</name>
</gene>
<feature type="disulfide bond" evidence="5">
    <location>
        <begin position="3319"/>
        <end position="3328"/>
    </location>
</feature>
<feature type="disulfide bond" evidence="5">
    <location>
        <begin position="1564"/>
        <end position="1573"/>
    </location>
</feature>
<feature type="domain" description="EGF-like" evidence="7">
    <location>
        <begin position="1686"/>
        <end position="1723"/>
    </location>
</feature>
<feature type="disulfide bond" evidence="5">
    <location>
        <begin position="2772"/>
        <end position="2789"/>
    </location>
</feature>
<feature type="disulfide bond" evidence="5">
    <location>
        <begin position="2148"/>
        <end position="2157"/>
    </location>
</feature>
<feature type="domain" description="EGF-like" evidence="7">
    <location>
        <begin position="3110"/>
        <end position="3140"/>
    </location>
</feature>
<feature type="domain" description="EGF-like" evidence="7">
    <location>
        <begin position="2763"/>
        <end position="2801"/>
    </location>
</feature>
<protein>
    <recommendedName>
        <fullName evidence="7">EGF-like domain-containing protein</fullName>
    </recommendedName>
</protein>
<feature type="signal peptide" evidence="6">
    <location>
        <begin position="1"/>
        <end position="16"/>
    </location>
</feature>
<feature type="domain" description="EGF-like" evidence="7">
    <location>
        <begin position="2913"/>
        <end position="2950"/>
    </location>
</feature>
<dbReference type="InterPro" id="IPR001881">
    <property type="entry name" value="EGF-like_Ca-bd_dom"/>
</dbReference>
<feature type="disulfide bond" evidence="5">
    <location>
        <begin position="1639"/>
        <end position="1648"/>
    </location>
</feature>
<feature type="domain" description="EGF-like" evidence="7">
    <location>
        <begin position="2989"/>
        <end position="3028"/>
    </location>
</feature>
<dbReference type="SMART" id="SM00274">
    <property type="entry name" value="FOLN"/>
    <property type="match status" value="9"/>
</dbReference>
<feature type="disulfide bond" evidence="5">
    <location>
        <begin position="1220"/>
        <end position="1237"/>
    </location>
</feature>
<dbReference type="InterPro" id="IPR003645">
    <property type="entry name" value="Fol_N"/>
</dbReference>
<dbReference type="CDD" id="cd00054">
    <property type="entry name" value="EGF_CA"/>
    <property type="match status" value="7"/>
</dbReference>
<dbReference type="SMART" id="SM00181">
    <property type="entry name" value="EGF"/>
    <property type="match status" value="49"/>
</dbReference>
<feature type="domain" description="EGF-like" evidence="7">
    <location>
        <begin position="1906"/>
        <end position="1948"/>
    </location>
</feature>
<proteinExistence type="predicted"/>
<feature type="disulfide bond" evidence="5">
    <location>
        <begin position="1749"/>
        <end position="1758"/>
    </location>
</feature>
<feature type="disulfide bond" evidence="5">
    <location>
        <begin position="1917"/>
        <end position="1934"/>
    </location>
</feature>
<feature type="disulfide bond" evidence="5">
    <location>
        <begin position="1858"/>
        <end position="1867"/>
    </location>
</feature>
<feature type="domain" description="EGF-like" evidence="7">
    <location>
        <begin position="2451"/>
        <end position="2484"/>
    </location>
</feature>
<feature type="disulfide bond" evidence="5">
    <location>
        <begin position="1158"/>
        <end position="1167"/>
    </location>
</feature>
<keyword evidence="2 6" id="KW-0732">Signal</keyword>
<dbReference type="InterPro" id="IPR051022">
    <property type="entry name" value="Notch_Cell-Fate_Det"/>
</dbReference>
<dbReference type="PANTHER" id="PTHR24049">
    <property type="entry name" value="CRUMBS FAMILY MEMBER"/>
    <property type="match status" value="1"/>
</dbReference>
<evidence type="ECO:0000256" key="1">
    <source>
        <dbReference type="ARBA" id="ARBA00022536"/>
    </source>
</evidence>
<dbReference type="Pfam" id="PF00008">
    <property type="entry name" value="EGF"/>
    <property type="match status" value="5"/>
</dbReference>
<feature type="disulfide bond" evidence="5">
    <location>
        <begin position="2513"/>
        <end position="2522"/>
    </location>
</feature>
<feature type="domain" description="EGF-like" evidence="7">
    <location>
        <begin position="2120"/>
        <end position="2158"/>
    </location>
</feature>
<feature type="disulfide bond" evidence="5">
    <location>
        <begin position="2993"/>
        <end position="3003"/>
    </location>
</feature>
<accession>E4Y4F1</accession>
<dbReference type="GO" id="GO:0005509">
    <property type="term" value="F:calcium ion binding"/>
    <property type="evidence" value="ECO:0007669"/>
    <property type="project" value="InterPro"/>
</dbReference>
<feature type="disulfide bond" evidence="5">
    <location>
        <begin position="1713"/>
        <end position="1722"/>
    </location>
</feature>
<feature type="domain" description="EGF-like" evidence="7">
    <location>
        <begin position="1760"/>
        <end position="1792"/>
    </location>
</feature>
<feature type="domain" description="EGF-like" evidence="7">
    <location>
        <begin position="1795"/>
        <end position="1832"/>
    </location>
</feature>
<feature type="disulfide bond" evidence="5">
    <location>
        <begin position="3450"/>
        <end position="3459"/>
    </location>
</feature>
<feature type="disulfide bond" evidence="5">
    <location>
        <begin position="3410"/>
        <end position="3419"/>
    </location>
</feature>
<feature type="domain" description="EGF-like" evidence="7">
    <location>
        <begin position="3287"/>
        <end position="3329"/>
    </location>
</feature>
<evidence type="ECO:0000313" key="8">
    <source>
        <dbReference type="EMBL" id="CBY30549.1"/>
    </source>
</evidence>
<comment type="caution">
    <text evidence="5">Lacks conserved residue(s) required for the propagation of feature annotation.</text>
</comment>
<feature type="disulfide bond" evidence="5">
    <location>
        <begin position="2940"/>
        <end position="2949"/>
    </location>
</feature>
<feature type="disulfide bond" evidence="5">
    <location>
        <begin position="2791"/>
        <end position="2800"/>
    </location>
</feature>
<feature type="domain" description="EGF-like" evidence="7">
    <location>
        <begin position="2841"/>
        <end position="2877"/>
    </location>
</feature>
<feature type="domain" description="EGF-like" evidence="7">
    <location>
        <begin position="1650"/>
        <end position="1683"/>
    </location>
</feature>